<keyword evidence="2" id="KW-1185">Reference proteome</keyword>
<evidence type="ECO:0000313" key="1">
    <source>
        <dbReference type="EMBL" id="MBC5731128.1"/>
    </source>
</evidence>
<evidence type="ECO:0008006" key="3">
    <source>
        <dbReference type="Google" id="ProtNLM"/>
    </source>
</evidence>
<reference evidence="1 2" key="1">
    <citation type="submission" date="2020-08" db="EMBL/GenBank/DDBJ databases">
        <title>Genome public.</title>
        <authorList>
            <person name="Liu C."/>
            <person name="Sun Q."/>
        </authorList>
    </citation>
    <scope>NUCLEOTIDE SEQUENCE [LARGE SCALE GENOMIC DNA]</scope>
    <source>
        <strain evidence="1 2">New-38</strain>
    </source>
</reference>
<evidence type="ECO:0000313" key="2">
    <source>
        <dbReference type="Proteomes" id="UP000660021"/>
    </source>
</evidence>
<accession>A0ABR7HUB1</accession>
<gene>
    <name evidence="1" type="ORF">H8S34_09835</name>
</gene>
<name>A0ABR7HUB1_9FIRM</name>
<sequence>MGDLNRKEEAIRWLTQELRSLRLAPDINGCDMQPHWQEQIDILETCLEAVRACHIGDTSKMVPLAQADIETMHFERVWIDYGEDREDGVVLYGRLYSIDTLDGAGFEDLLLDATGHGGENIESSSGAYTLYRRPPERKRP</sequence>
<dbReference type="EMBL" id="JACOPR010000005">
    <property type="protein sequence ID" value="MBC5731128.1"/>
    <property type="molecule type" value="Genomic_DNA"/>
</dbReference>
<dbReference type="RefSeq" id="WP_186963871.1">
    <property type="nucleotide sequence ID" value="NZ_JACOPR010000005.1"/>
</dbReference>
<organism evidence="1 2">
    <name type="scientific">Pseudoflavonifractor hominis</name>
    <dbReference type="NCBI Taxonomy" id="2763059"/>
    <lineage>
        <taxon>Bacteria</taxon>
        <taxon>Bacillati</taxon>
        <taxon>Bacillota</taxon>
        <taxon>Clostridia</taxon>
        <taxon>Eubacteriales</taxon>
        <taxon>Oscillospiraceae</taxon>
        <taxon>Pseudoflavonifractor</taxon>
    </lineage>
</organism>
<protein>
    <recommendedName>
        <fullName evidence="3">DUF3848 domain-containing protein</fullName>
    </recommendedName>
</protein>
<proteinExistence type="predicted"/>
<dbReference type="Proteomes" id="UP000660021">
    <property type="component" value="Unassembled WGS sequence"/>
</dbReference>
<comment type="caution">
    <text evidence="1">The sequence shown here is derived from an EMBL/GenBank/DDBJ whole genome shotgun (WGS) entry which is preliminary data.</text>
</comment>